<accession>A0A8A4TRK3</accession>
<sequence>MDQTFQLPEPIETFLATALPRMRSEPTLAGVAAGGSFIEKRLDPYSDIDLVVVAKDAAYAELFERRFQFAEELGDLVNAFTGEHVGEPRLLICLYGDHPLHVDLKFVNLTDFTDRVEDPVILWERDGLLSETVAAHPGRFPPYDAEWVEARIWTWVHYGATKLGRGEFFEVLDMLAFLRVQVLGPLSKVVDGQLPRGVRRLEQDQPDRVAAFLTTVPTSVTFDDLAESLSSAADLYAALRAKLTVAPTNMRERPERVARTYLARIRREHA</sequence>
<dbReference type="Gene3D" id="3.30.460.10">
    <property type="entry name" value="Beta Polymerase, domain 2"/>
    <property type="match status" value="1"/>
</dbReference>
<dbReference type="Proteomes" id="UP000663929">
    <property type="component" value="Chromosome"/>
</dbReference>
<dbReference type="SUPFAM" id="SSF81301">
    <property type="entry name" value="Nucleotidyltransferase"/>
    <property type="match status" value="1"/>
</dbReference>
<evidence type="ECO:0000313" key="2">
    <source>
        <dbReference type="EMBL" id="QTD49165.1"/>
    </source>
</evidence>
<proteinExistence type="predicted"/>
<dbReference type="KEGG" id="scor:J3U87_26565"/>
<dbReference type="InterPro" id="IPR002934">
    <property type="entry name" value="Polymerase_NTP_transf_dom"/>
</dbReference>
<gene>
    <name evidence="2" type="ORF">J3U87_26565</name>
</gene>
<organism evidence="2 3">
    <name type="scientific">Sulfidibacter corallicola</name>
    <dbReference type="NCBI Taxonomy" id="2818388"/>
    <lineage>
        <taxon>Bacteria</taxon>
        <taxon>Pseudomonadati</taxon>
        <taxon>Acidobacteriota</taxon>
        <taxon>Holophagae</taxon>
        <taxon>Acanthopleuribacterales</taxon>
        <taxon>Acanthopleuribacteraceae</taxon>
        <taxon>Sulfidibacter</taxon>
    </lineage>
</organism>
<evidence type="ECO:0000313" key="3">
    <source>
        <dbReference type="Proteomes" id="UP000663929"/>
    </source>
</evidence>
<dbReference type="RefSeq" id="WP_237378806.1">
    <property type="nucleotide sequence ID" value="NZ_CP071793.1"/>
</dbReference>
<dbReference type="AlphaFoldDB" id="A0A8A4TRK3"/>
<name>A0A8A4TRK3_SULCO</name>
<evidence type="ECO:0000259" key="1">
    <source>
        <dbReference type="Pfam" id="PF01909"/>
    </source>
</evidence>
<dbReference type="EMBL" id="CP071793">
    <property type="protein sequence ID" value="QTD49165.1"/>
    <property type="molecule type" value="Genomic_DNA"/>
</dbReference>
<dbReference type="Pfam" id="PF01909">
    <property type="entry name" value="NTP_transf_2"/>
    <property type="match status" value="1"/>
</dbReference>
<feature type="domain" description="Polymerase nucleotidyl transferase" evidence="1">
    <location>
        <begin position="22"/>
        <end position="71"/>
    </location>
</feature>
<reference evidence="2" key="1">
    <citation type="submission" date="2021-03" db="EMBL/GenBank/DDBJ databases">
        <title>Acanthopleuribacteraceae sp. M133.</title>
        <authorList>
            <person name="Wang G."/>
        </authorList>
    </citation>
    <scope>NUCLEOTIDE SEQUENCE</scope>
    <source>
        <strain evidence="2">M133</strain>
    </source>
</reference>
<dbReference type="InterPro" id="IPR043519">
    <property type="entry name" value="NT_sf"/>
</dbReference>
<keyword evidence="3" id="KW-1185">Reference proteome</keyword>
<dbReference type="GO" id="GO:0016779">
    <property type="term" value="F:nucleotidyltransferase activity"/>
    <property type="evidence" value="ECO:0007669"/>
    <property type="project" value="InterPro"/>
</dbReference>
<protein>
    <submittedName>
        <fullName evidence="2">Nucleotidyltransferase domain-containing protein</fullName>
    </submittedName>
</protein>